<name>D2A4E8_TRICA</name>
<reference evidence="1 2" key="1">
    <citation type="journal article" date="2008" name="Nature">
        <title>The genome of the model beetle and pest Tribolium castaneum.</title>
        <authorList>
            <consortium name="Tribolium Genome Sequencing Consortium"/>
            <person name="Richards S."/>
            <person name="Gibbs R.A."/>
            <person name="Weinstock G.M."/>
            <person name="Brown S.J."/>
            <person name="Denell R."/>
            <person name="Beeman R.W."/>
            <person name="Gibbs R."/>
            <person name="Beeman R.W."/>
            <person name="Brown S.J."/>
            <person name="Bucher G."/>
            <person name="Friedrich M."/>
            <person name="Grimmelikhuijzen C.J."/>
            <person name="Klingler M."/>
            <person name="Lorenzen M."/>
            <person name="Richards S."/>
            <person name="Roth S."/>
            <person name="Schroder R."/>
            <person name="Tautz D."/>
            <person name="Zdobnov E.M."/>
            <person name="Muzny D."/>
            <person name="Gibbs R.A."/>
            <person name="Weinstock G.M."/>
            <person name="Attaway T."/>
            <person name="Bell S."/>
            <person name="Buhay C.J."/>
            <person name="Chandrabose M.N."/>
            <person name="Chavez D."/>
            <person name="Clerk-Blankenburg K.P."/>
            <person name="Cree A."/>
            <person name="Dao M."/>
            <person name="Davis C."/>
            <person name="Chacko J."/>
            <person name="Dinh H."/>
            <person name="Dugan-Rocha S."/>
            <person name="Fowler G."/>
            <person name="Garner T.T."/>
            <person name="Garnes J."/>
            <person name="Gnirke A."/>
            <person name="Hawes A."/>
            <person name="Hernandez J."/>
            <person name="Hines S."/>
            <person name="Holder M."/>
            <person name="Hume J."/>
            <person name="Jhangiani S.N."/>
            <person name="Joshi V."/>
            <person name="Khan Z.M."/>
            <person name="Jackson L."/>
            <person name="Kovar C."/>
            <person name="Kowis A."/>
            <person name="Lee S."/>
            <person name="Lewis L.R."/>
            <person name="Margolis J."/>
            <person name="Morgan M."/>
            <person name="Nazareth L.V."/>
            <person name="Nguyen N."/>
            <person name="Okwuonu G."/>
            <person name="Parker D."/>
            <person name="Richards S."/>
            <person name="Ruiz S.J."/>
            <person name="Santibanez J."/>
            <person name="Savard J."/>
            <person name="Scherer S.E."/>
            <person name="Schneider B."/>
            <person name="Sodergren E."/>
            <person name="Tautz D."/>
            <person name="Vattahil S."/>
            <person name="Villasana D."/>
            <person name="White C.S."/>
            <person name="Wright R."/>
            <person name="Park Y."/>
            <person name="Beeman R.W."/>
            <person name="Lord J."/>
            <person name="Oppert B."/>
            <person name="Lorenzen M."/>
            <person name="Brown S."/>
            <person name="Wang L."/>
            <person name="Savard J."/>
            <person name="Tautz D."/>
            <person name="Richards S."/>
            <person name="Weinstock G."/>
            <person name="Gibbs R.A."/>
            <person name="Liu Y."/>
            <person name="Worley K."/>
            <person name="Weinstock G."/>
            <person name="Elsik C.G."/>
            <person name="Reese J.T."/>
            <person name="Elhaik E."/>
            <person name="Landan G."/>
            <person name="Graur D."/>
            <person name="Arensburger P."/>
            <person name="Atkinson P."/>
            <person name="Beeman R.W."/>
            <person name="Beidler J."/>
            <person name="Brown S.J."/>
            <person name="Demuth J.P."/>
            <person name="Drury D.W."/>
            <person name="Du Y.Z."/>
            <person name="Fujiwara H."/>
            <person name="Lorenzen M."/>
            <person name="Maselli V."/>
            <person name="Osanai M."/>
            <person name="Park Y."/>
            <person name="Robertson H.M."/>
            <person name="Tu Z."/>
            <person name="Wang J.J."/>
            <person name="Wang S."/>
            <person name="Richards S."/>
            <person name="Song H."/>
            <person name="Zhang L."/>
            <person name="Sodergren E."/>
            <person name="Werner D."/>
            <person name="Stanke M."/>
            <person name="Morgenstern B."/>
            <person name="Solovyev V."/>
            <person name="Kosarev P."/>
            <person name="Brown G."/>
            <person name="Chen H.C."/>
            <person name="Ermolaeva O."/>
            <person name="Hlavina W."/>
            <person name="Kapustin Y."/>
            <person name="Kiryutin B."/>
            <person name="Kitts P."/>
            <person name="Maglott D."/>
            <person name="Pruitt K."/>
            <person name="Sapojnikov V."/>
            <person name="Souvorov A."/>
            <person name="Mackey A.J."/>
            <person name="Waterhouse R.M."/>
            <person name="Wyder S."/>
            <person name="Zdobnov E.M."/>
            <person name="Zdobnov E.M."/>
            <person name="Wyder S."/>
            <person name="Kriventseva E.V."/>
            <person name="Kadowaki T."/>
            <person name="Bork P."/>
            <person name="Aranda M."/>
            <person name="Bao R."/>
            <person name="Beermann A."/>
            <person name="Berns N."/>
            <person name="Bolognesi R."/>
            <person name="Bonneton F."/>
            <person name="Bopp D."/>
            <person name="Brown S.J."/>
            <person name="Bucher G."/>
            <person name="Butts T."/>
            <person name="Chaumot A."/>
            <person name="Denell R.E."/>
            <person name="Ferrier D.E."/>
            <person name="Friedrich M."/>
            <person name="Gordon C.M."/>
            <person name="Jindra M."/>
            <person name="Klingler M."/>
            <person name="Lan Q."/>
            <person name="Lattorff H.M."/>
            <person name="Laudet V."/>
            <person name="von Levetsow C."/>
            <person name="Liu Z."/>
            <person name="Lutz R."/>
            <person name="Lynch J.A."/>
            <person name="da Fonseca R.N."/>
            <person name="Posnien N."/>
            <person name="Reuter R."/>
            <person name="Roth S."/>
            <person name="Savard J."/>
            <person name="Schinko J.B."/>
            <person name="Schmitt C."/>
            <person name="Schoppmeier M."/>
            <person name="Schroder R."/>
            <person name="Shippy T.D."/>
            <person name="Simonnet F."/>
            <person name="Marques-Souza H."/>
            <person name="Tautz D."/>
            <person name="Tomoyasu Y."/>
            <person name="Trauner J."/>
            <person name="Van der Zee M."/>
            <person name="Vervoort M."/>
            <person name="Wittkopp N."/>
            <person name="Wimmer E.A."/>
            <person name="Yang X."/>
            <person name="Jones A.K."/>
            <person name="Sattelle D.B."/>
            <person name="Ebert P.R."/>
            <person name="Nelson D."/>
            <person name="Scott J.G."/>
            <person name="Beeman R.W."/>
            <person name="Muthukrishnan S."/>
            <person name="Kramer K.J."/>
            <person name="Arakane Y."/>
            <person name="Beeman R.W."/>
            <person name="Zhu Q."/>
            <person name="Hogenkamp D."/>
            <person name="Dixit R."/>
            <person name="Oppert B."/>
            <person name="Jiang H."/>
            <person name="Zou Z."/>
            <person name="Marshall J."/>
            <person name="Elpidina E."/>
            <person name="Vinokurov K."/>
            <person name="Oppert C."/>
            <person name="Zou Z."/>
            <person name="Evans J."/>
            <person name="Lu Z."/>
            <person name="Zhao P."/>
            <person name="Sumathipala N."/>
            <person name="Altincicek B."/>
            <person name="Vilcinskas A."/>
            <person name="Williams M."/>
            <person name="Hultmark D."/>
            <person name="Hetru C."/>
            <person name="Jiang H."/>
            <person name="Grimmelikhuijzen C.J."/>
            <person name="Hauser F."/>
            <person name="Cazzamali G."/>
            <person name="Williamson M."/>
            <person name="Park Y."/>
            <person name="Li B."/>
            <person name="Tanaka Y."/>
            <person name="Predel R."/>
            <person name="Neupert S."/>
            <person name="Schachtner J."/>
            <person name="Verleyen P."/>
            <person name="Raible F."/>
            <person name="Bork P."/>
            <person name="Friedrich M."/>
            <person name="Walden K.K."/>
            <person name="Robertson H.M."/>
            <person name="Angeli S."/>
            <person name="Foret S."/>
            <person name="Bucher G."/>
            <person name="Schuetz S."/>
            <person name="Maleszka R."/>
            <person name="Wimmer E.A."/>
            <person name="Beeman R.W."/>
            <person name="Lorenzen M."/>
            <person name="Tomoyasu Y."/>
            <person name="Miller S.C."/>
            <person name="Grossmann D."/>
            <person name="Bucher G."/>
        </authorList>
    </citation>
    <scope>NUCLEOTIDE SEQUENCE [LARGE SCALE GENOMIC DNA]</scope>
    <source>
        <strain evidence="1 2">Georgia GA2</strain>
    </source>
</reference>
<dbReference type="EMBL" id="KQ971348">
    <property type="protein sequence ID" value="EFA05653.1"/>
    <property type="molecule type" value="Genomic_DNA"/>
</dbReference>
<dbReference type="Proteomes" id="UP000007266">
    <property type="component" value="Linkage group 6"/>
</dbReference>
<keyword evidence="2" id="KW-1185">Reference proteome</keyword>
<dbReference type="InParanoid" id="D2A4E8"/>
<sequence>MDQGGFRISVGKPRFLVCGGTPLWGVLLERPDDDFGLVLYGVDPPNLHEHWLTTVEAEVYHMEDYNIISHLGRKAMEVP</sequence>
<gene>
    <name evidence="1" type="primary">GLEAN_15863</name>
    <name evidence="1" type="ORF">TcasGA2_TC015863</name>
</gene>
<evidence type="ECO:0000313" key="1">
    <source>
        <dbReference type="EMBL" id="EFA05653.1"/>
    </source>
</evidence>
<dbReference type="HOGENOM" id="CLU_2609170_0_0_1"/>
<dbReference type="AlphaFoldDB" id="D2A4E8"/>
<accession>D2A4E8</accession>
<evidence type="ECO:0000313" key="2">
    <source>
        <dbReference type="Proteomes" id="UP000007266"/>
    </source>
</evidence>
<reference evidence="1 2" key="2">
    <citation type="journal article" date="2010" name="Nucleic Acids Res.">
        <title>BeetleBase in 2010: revisions to provide comprehensive genomic information for Tribolium castaneum.</title>
        <authorList>
            <person name="Kim H.S."/>
            <person name="Murphy T."/>
            <person name="Xia J."/>
            <person name="Caragea D."/>
            <person name="Park Y."/>
            <person name="Beeman R.W."/>
            <person name="Lorenzen M.D."/>
            <person name="Butcher S."/>
            <person name="Manak J.R."/>
            <person name="Brown S.J."/>
        </authorList>
    </citation>
    <scope>GENOME REANNOTATION</scope>
    <source>
        <strain evidence="1 2">Georgia GA2</strain>
    </source>
</reference>
<organism evidence="1 2">
    <name type="scientific">Tribolium castaneum</name>
    <name type="common">Red flour beetle</name>
    <dbReference type="NCBI Taxonomy" id="7070"/>
    <lineage>
        <taxon>Eukaryota</taxon>
        <taxon>Metazoa</taxon>
        <taxon>Ecdysozoa</taxon>
        <taxon>Arthropoda</taxon>
        <taxon>Hexapoda</taxon>
        <taxon>Insecta</taxon>
        <taxon>Pterygota</taxon>
        <taxon>Neoptera</taxon>
        <taxon>Endopterygota</taxon>
        <taxon>Coleoptera</taxon>
        <taxon>Polyphaga</taxon>
        <taxon>Cucujiformia</taxon>
        <taxon>Tenebrionidae</taxon>
        <taxon>Tenebrionidae incertae sedis</taxon>
        <taxon>Tribolium</taxon>
    </lineage>
</organism>
<proteinExistence type="predicted"/>
<protein>
    <submittedName>
        <fullName evidence="1">Uncharacterized protein</fullName>
    </submittedName>
</protein>